<dbReference type="GO" id="GO:0006281">
    <property type="term" value="P:DNA repair"/>
    <property type="evidence" value="ECO:0007669"/>
    <property type="project" value="UniProtKB-ARBA"/>
</dbReference>
<dbReference type="Proteomes" id="UP000247409">
    <property type="component" value="Unassembled WGS sequence"/>
</dbReference>
<evidence type="ECO:0000313" key="3">
    <source>
        <dbReference type="Proteomes" id="UP000247409"/>
    </source>
</evidence>
<name>A0A2V3ID74_9FLOR</name>
<sequence length="1022" mass="114389">MFCSNAVTQLKLQCDARSLPCIRCGFTVLLLQGLIDQLRNWVNEDIRLRNKDQECVSIAEMYRYVSVLLLSHTTGFSFEKTIEVLRQAGSTAPSLDRVRFIADNILAYAPTGRGRQGEMHWNAQRDQTRHLSEFESIAFRDTRKVFFCPLHLLATLDDDLYGTRASDNQVKMLSARKADKEGHSADALADALFRIILAIRFRRRGEAQTESVKKLLSTVLDGRGEEANTGCIVTADRGYGKQSFLEILSGFGLSSVFVMPEHLLRVHPFVGLSYLDPVRDDLEDEALDIGDAEGESEPRAAEMGDTHGEGNGEHPAVAPHQLYCDRRHTFVIDDDPTLGPEAFFATKNAGTGRGRSRQRSMNAIAVRQRGTDKFSKVLRFMYTVPAGIQDGLNTWIAVPKQNMDKKFTLFQTLRRGNEMQDLQDVVSVFLRERCEVLTVSQSCADWFVLRQFRVAGTNAGLVLMSSPCFRSILRLPASSGTEETTIPHCFERFYKGWFSTKTSTEAMMRGSANECAVLSALRAKPFVTAVFEVGMLAVKERRFLACSPDGIAVLDTSIYDSEGVGEVTMQDCEGNDIILACVEIKTRMADSSVGEAVLLSCPDVMLCEAGDDTFHKYIPQGHMAQIMQQVFVLGLRVGIYVAAAETGIPYIVVYRCSEMVLRTCEDVLMDIASPIVKWAHEDTLTIPSFVTAECQRTLLTRHKFWHTIDDHVWKEGFFPPLKLFKHATQTFYSKTKAGVDGATQQRAILRSSTSHFKWEQKIASQTIKTIAINAFFGWRMFERQDLLESSQKFHSLESYRNRLNKVQGTADFMLDVSQELLSYAATLLASEKEGAAVEGMLGDSYEVKRLIALAHGRKRKRLAFFNSAEGVALRISVPGHSPKQGAVQYCTLCGQHPGRYRGHRSTYSCILCSTPLLMRVYPGLRKSCWHVWQSSRVLKPRRTHAAVSRRSSVELDAVQSAVNSNDVNIEADDNSSTASNDLLTPRRSTRISLASECPSKSRRRPQEGSSNMEGGGWRRRLV</sequence>
<dbReference type="AlphaFoldDB" id="A0A2V3ID74"/>
<keyword evidence="3" id="KW-1185">Reference proteome</keyword>
<feature type="region of interest" description="Disordered" evidence="1">
    <location>
        <begin position="994"/>
        <end position="1022"/>
    </location>
</feature>
<dbReference type="Gene3D" id="3.90.320.10">
    <property type="match status" value="1"/>
</dbReference>
<comment type="caution">
    <text evidence="2">The sequence shown here is derived from an EMBL/GenBank/DDBJ whole genome shotgun (WGS) entry which is preliminary data.</text>
</comment>
<dbReference type="OrthoDB" id="10866at2759"/>
<feature type="region of interest" description="Disordered" evidence="1">
    <location>
        <begin position="291"/>
        <end position="315"/>
    </location>
</feature>
<dbReference type="InterPro" id="IPR011335">
    <property type="entry name" value="Restrct_endonuc-II-like"/>
</dbReference>
<evidence type="ECO:0000313" key="2">
    <source>
        <dbReference type="EMBL" id="PXF40039.1"/>
    </source>
</evidence>
<protein>
    <recommendedName>
        <fullName evidence="4">YqaJ viral recombinase domain-containing protein</fullName>
    </recommendedName>
</protein>
<dbReference type="InterPro" id="IPR011604">
    <property type="entry name" value="PDDEXK-like_dom_sf"/>
</dbReference>
<evidence type="ECO:0008006" key="4">
    <source>
        <dbReference type="Google" id="ProtNLM"/>
    </source>
</evidence>
<organism evidence="2 3">
    <name type="scientific">Gracilariopsis chorda</name>
    <dbReference type="NCBI Taxonomy" id="448386"/>
    <lineage>
        <taxon>Eukaryota</taxon>
        <taxon>Rhodophyta</taxon>
        <taxon>Florideophyceae</taxon>
        <taxon>Rhodymeniophycidae</taxon>
        <taxon>Gracilariales</taxon>
        <taxon>Gracilariaceae</taxon>
        <taxon>Gracilariopsis</taxon>
    </lineage>
</organism>
<dbReference type="SUPFAM" id="SSF52980">
    <property type="entry name" value="Restriction endonuclease-like"/>
    <property type="match status" value="1"/>
</dbReference>
<accession>A0A2V3ID74</accession>
<gene>
    <name evidence="2" type="ORF">BWQ96_10251</name>
</gene>
<reference evidence="2 3" key="1">
    <citation type="journal article" date="2018" name="Mol. Biol. Evol.">
        <title>Analysis of the draft genome of the red seaweed Gracilariopsis chorda provides insights into genome size evolution in Rhodophyta.</title>
        <authorList>
            <person name="Lee J."/>
            <person name="Yang E.C."/>
            <person name="Graf L."/>
            <person name="Yang J.H."/>
            <person name="Qiu H."/>
            <person name="Zel Zion U."/>
            <person name="Chan C.X."/>
            <person name="Stephens T.G."/>
            <person name="Weber A.P.M."/>
            <person name="Boo G.H."/>
            <person name="Boo S.M."/>
            <person name="Kim K.M."/>
            <person name="Shin Y."/>
            <person name="Jung M."/>
            <person name="Lee S.J."/>
            <person name="Yim H.S."/>
            <person name="Lee J.H."/>
            <person name="Bhattacharya D."/>
            <person name="Yoon H.S."/>
        </authorList>
    </citation>
    <scope>NUCLEOTIDE SEQUENCE [LARGE SCALE GENOMIC DNA]</scope>
    <source>
        <strain evidence="2 3">SKKU-2015</strain>
        <tissue evidence="2">Whole body</tissue>
    </source>
</reference>
<dbReference type="EMBL" id="NBIV01000374">
    <property type="protein sequence ID" value="PXF40039.1"/>
    <property type="molecule type" value="Genomic_DNA"/>
</dbReference>
<evidence type="ECO:0000256" key="1">
    <source>
        <dbReference type="SAM" id="MobiDB-lite"/>
    </source>
</evidence>
<proteinExistence type="predicted"/>
<feature type="compositionally biased region" description="Basic and acidic residues" evidence="1">
    <location>
        <begin position="296"/>
        <end position="312"/>
    </location>
</feature>